<proteinExistence type="predicted"/>
<keyword evidence="3" id="KW-1185">Reference proteome</keyword>
<protein>
    <submittedName>
        <fullName evidence="2">Uncharacterized protein</fullName>
    </submittedName>
</protein>
<dbReference type="Proteomes" id="UP000265520">
    <property type="component" value="Unassembled WGS sequence"/>
</dbReference>
<feature type="chain" id="PRO_5017210568" evidence="1">
    <location>
        <begin position="20"/>
        <end position="59"/>
    </location>
</feature>
<comment type="caution">
    <text evidence="2">The sequence shown here is derived from an EMBL/GenBank/DDBJ whole genome shotgun (WGS) entry which is preliminary data.</text>
</comment>
<evidence type="ECO:0000256" key="1">
    <source>
        <dbReference type="SAM" id="SignalP"/>
    </source>
</evidence>
<evidence type="ECO:0000313" key="2">
    <source>
        <dbReference type="EMBL" id="MCI11677.1"/>
    </source>
</evidence>
<feature type="signal peptide" evidence="1">
    <location>
        <begin position="1"/>
        <end position="19"/>
    </location>
</feature>
<evidence type="ECO:0000313" key="3">
    <source>
        <dbReference type="Proteomes" id="UP000265520"/>
    </source>
</evidence>
<dbReference type="AlphaFoldDB" id="A0A392PJ62"/>
<organism evidence="2 3">
    <name type="scientific">Trifolium medium</name>
    <dbReference type="NCBI Taxonomy" id="97028"/>
    <lineage>
        <taxon>Eukaryota</taxon>
        <taxon>Viridiplantae</taxon>
        <taxon>Streptophyta</taxon>
        <taxon>Embryophyta</taxon>
        <taxon>Tracheophyta</taxon>
        <taxon>Spermatophyta</taxon>
        <taxon>Magnoliopsida</taxon>
        <taxon>eudicotyledons</taxon>
        <taxon>Gunneridae</taxon>
        <taxon>Pentapetalae</taxon>
        <taxon>rosids</taxon>
        <taxon>fabids</taxon>
        <taxon>Fabales</taxon>
        <taxon>Fabaceae</taxon>
        <taxon>Papilionoideae</taxon>
        <taxon>50 kb inversion clade</taxon>
        <taxon>NPAAA clade</taxon>
        <taxon>Hologalegina</taxon>
        <taxon>IRL clade</taxon>
        <taxon>Trifolieae</taxon>
        <taxon>Trifolium</taxon>
    </lineage>
</organism>
<feature type="non-terminal residue" evidence="2">
    <location>
        <position position="1"/>
    </location>
</feature>
<name>A0A392PJ62_9FABA</name>
<keyword evidence="1" id="KW-0732">Signal</keyword>
<dbReference type="EMBL" id="LXQA010081109">
    <property type="protein sequence ID" value="MCI11677.1"/>
    <property type="molecule type" value="Genomic_DNA"/>
</dbReference>
<reference evidence="2 3" key="1">
    <citation type="journal article" date="2018" name="Front. Plant Sci.">
        <title>Red Clover (Trifolium pratense) and Zigzag Clover (T. medium) - A Picture of Genomic Similarities and Differences.</title>
        <authorList>
            <person name="Dluhosova J."/>
            <person name="Istvanek J."/>
            <person name="Nedelnik J."/>
            <person name="Repkova J."/>
        </authorList>
    </citation>
    <scope>NUCLEOTIDE SEQUENCE [LARGE SCALE GENOMIC DNA]</scope>
    <source>
        <strain evidence="3">cv. 10/8</strain>
        <tissue evidence="2">Leaf</tissue>
    </source>
</reference>
<sequence>SWRIMVSFGFALFVFYIATKPPPPKISLEAFDSCLMRMEKIRLGDENSPCVPHRFPDGD</sequence>
<accession>A0A392PJ62</accession>